<dbReference type="GO" id="GO:0005737">
    <property type="term" value="C:cytoplasm"/>
    <property type="evidence" value="ECO:0007669"/>
    <property type="project" value="InterPro"/>
</dbReference>
<dbReference type="AlphaFoldDB" id="A0AAQ5XV35"/>
<dbReference type="Proteomes" id="UP001501940">
    <property type="component" value="Chromosome 20"/>
</dbReference>
<dbReference type="InterPro" id="IPR027267">
    <property type="entry name" value="AH/BAR_dom_sf"/>
</dbReference>
<reference evidence="3 4" key="1">
    <citation type="submission" date="2022-01" db="EMBL/GenBank/DDBJ databases">
        <title>A chromosome-scale genome assembly of the false clownfish, Amphiprion ocellaris.</title>
        <authorList>
            <person name="Ryu T."/>
        </authorList>
    </citation>
    <scope>NUCLEOTIDE SEQUENCE [LARGE SCALE GENOMIC DNA]</scope>
</reference>
<dbReference type="InterPro" id="IPR042837">
    <property type="entry name" value="PTX3"/>
</dbReference>
<dbReference type="Gene3D" id="1.20.1270.60">
    <property type="entry name" value="Arfaptin homology (AH) domain/BAR domain"/>
    <property type="match status" value="1"/>
</dbReference>
<dbReference type="GO" id="GO:0001849">
    <property type="term" value="F:complement component C1q complex binding"/>
    <property type="evidence" value="ECO:0007669"/>
    <property type="project" value="TreeGrafter"/>
</dbReference>
<name>A0AAQ5XV35_AMPOC</name>
<feature type="domain" description="BAR" evidence="2">
    <location>
        <begin position="14"/>
        <end position="67"/>
    </location>
</feature>
<reference evidence="3" key="2">
    <citation type="submission" date="2025-08" db="UniProtKB">
        <authorList>
            <consortium name="Ensembl"/>
        </authorList>
    </citation>
    <scope>IDENTIFICATION</scope>
</reference>
<dbReference type="Ensembl" id="ENSAOCT00000085487.1">
    <property type="protein sequence ID" value="ENSAOCP00000044672.1"/>
    <property type="gene ID" value="ENSAOCG00000030567.1"/>
</dbReference>
<proteinExistence type="predicted"/>
<dbReference type="PANTHER" id="PTHR46943:SF1">
    <property type="entry name" value="PENTRAXIN-RELATED PROTEIN PTX3"/>
    <property type="match status" value="1"/>
</dbReference>
<dbReference type="SUPFAM" id="SSF103657">
    <property type="entry name" value="BAR/IMD domain-like"/>
    <property type="match status" value="1"/>
</dbReference>
<dbReference type="GO" id="GO:0005615">
    <property type="term" value="C:extracellular space"/>
    <property type="evidence" value="ECO:0007669"/>
    <property type="project" value="TreeGrafter"/>
</dbReference>
<dbReference type="Pfam" id="PF03114">
    <property type="entry name" value="BAR"/>
    <property type="match status" value="1"/>
</dbReference>
<evidence type="ECO:0000256" key="1">
    <source>
        <dbReference type="SAM" id="Coils"/>
    </source>
</evidence>
<dbReference type="GeneTree" id="ENSGT00940000155667"/>
<keyword evidence="4" id="KW-1185">Reference proteome</keyword>
<sequence length="273" mass="30039">MDLTRLAVDAGQFINRAVQYTGESLGQADKTELDPGLEELIARTDATKSWTDQIISQTEVLLQPSPGESPTTPCNAELSRWDKLFIALEDSHMRQNMLLESMEQCCGGMFSLRTQVDKLAKGTCQQCVPSLESACRAQAEQASLRLQRGLVELREEEVERERRLNATLQMLLRNSHEENARLKRLEEALPSGPADGRMGHQPTVRPGGLGAAFGLGMKPFPSGLKEQEVTSPLDMATMEGALVAIATQLQRIHLQLSKVIEQAGTLTKNRGDT</sequence>
<organism evidence="3 4">
    <name type="scientific">Amphiprion ocellaris</name>
    <name type="common">Clown anemonefish</name>
    <dbReference type="NCBI Taxonomy" id="80972"/>
    <lineage>
        <taxon>Eukaryota</taxon>
        <taxon>Metazoa</taxon>
        <taxon>Chordata</taxon>
        <taxon>Craniata</taxon>
        <taxon>Vertebrata</taxon>
        <taxon>Euteleostomi</taxon>
        <taxon>Actinopterygii</taxon>
        <taxon>Neopterygii</taxon>
        <taxon>Teleostei</taxon>
        <taxon>Neoteleostei</taxon>
        <taxon>Acanthomorphata</taxon>
        <taxon>Ovalentaria</taxon>
        <taxon>Pomacentridae</taxon>
        <taxon>Amphiprion</taxon>
    </lineage>
</organism>
<keyword evidence="1" id="KW-0175">Coiled coil</keyword>
<dbReference type="PANTHER" id="PTHR46943">
    <property type="entry name" value="PENTRAXIN-RELATED PROTEIN PTX3"/>
    <property type="match status" value="1"/>
</dbReference>
<evidence type="ECO:0000313" key="3">
    <source>
        <dbReference type="Ensembl" id="ENSAOCP00000044672.1"/>
    </source>
</evidence>
<dbReference type="InterPro" id="IPR004148">
    <property type="entry name" value="BAR_dom"/>
</dbReference>
<dbReference type="GO" id="GO:0045087">
    <property type="term" value="P:innate immune response"/>
    <property type="evidence" value="ECO:0007669"/>
    <property type="project" value="TreeGrafter"/>
</dbReference>
<accession>A0AAQ5XV35</accession>
<feature type="coiled-coil region" evidence="1">
    <location>
        <begin position="136"/>
        <end position="188"/>
    </location>
</feature>
<reference evidence="3" key="3">
    <citation type="submission" date="2025-09" db="UniProtKB">
        <authorList>
            <consortium name="Ensembl"/>
        </authorList>
    </citation>
    <scope>IDENTIFICATION</scope>
</reference>
<protein>
    <recommendedName>
        <fullName evidence="2">BAR domain-containing protein</fullName>
    </recommendedName>
</protein>
<evidence type="ECO:0000259" key="2">
    <source>
        <dbReference type="Pfam" id="PF03114"/>
    </source>
</evidence>
<evidence type="ECO:0000313" key="4">
    <source>
        <dbReference type="Proteomes" id="UP001501940"/>
    </source>
</evidence>